<evidence type="ECO:0000259" key="3">
    <source>
        <dbReference type="Pfam" id="PF00135"/>
    </source>
</evidence>
<dbReference type="OrthoDB" id="8049355at2759"/>
<sequence>MGLWSKKWLVLWSLWAARLLPQPTLVIQVSNGPMRGTISPDGSHAQYSGIPYATITQRFQSPGPEPVWEYVFNAIDEHARCSQSLQDIFMMGTEQCLVLNIYNPLNITPNSKLPVMVFIHGGAYYKGSGASLLAKVMSFESEDPYDLYKFFMTKTDDELILTRVPRIAGTVITSEILYTPCAEKVIEGEEAFLTESPFDILTRGDYNKVPVILGANDEEGLLLFFLDKADMKGNIKLEKSLPKNLEFSSEIDRLEVVQKLLRLYIEEDISVNTIVNITRWIGEVGLIYPMLEETELQLKTNENPIYNYMFQYSGNRNIPKMLMPSSLRSVKGATHADEIFYIFSQNIIPTTIFENSIIESMTTMWTNFAKYGDPTPDFTNPPIKWYRTNSTSLTALVIDSEFSTAPLWYNERVKYLREVYSKFRRKG</sequence>
<dbReference type="SUPFAM" id="SSF53474">
    <property type="entry name" value="alpha/beta-Hydrolases"/>
    <property type="match status" value="1"/>
</dbReference>
<organism evidence="4 5">
    <name type="scientific">Arctia plantaginis</name>
    <name type="common">Wood tiger moth</name>
    <name type="synonym">Phalaena plantaginis</name>
    <dbReference type="NCBI Taxonomy" id="874455"/>
    <lineage>
        <taxon>Eukaryota</taxon>
        <taxon>Metazoa</taxon>
        <taxon>Ecdysozoa</taxon>
        <taxon>Arthropoda</taxon>
        <taxon>Hexapoda</taxon>
        <taxon>Insecta</taxon>
        <taxon>Pterygota</taxon>
        <taxon>Neoptera</taxon>
        <taxon>Endopterygota</taxon>
        <taxon>Lepidoptera</taxon>
        <taxon>Glossata</taxon>
        <taxon>Ditrysia</taxon>
        <taxon>Noctuoidea</taxon>
        <taxon>Erebidae</taxon>
        <taxon>Arctiinae</taxon>
        <taxon>Arctia</taxon>
    </lineage>
</organism>
<dbReference type="InterPro" id="IPR002018">
    <property type="entry name" value="CarbesteraseB"/>
</dbReference>
<dbReference type="PANTHER" id="PTHR11559">
    <property type="entry name" value="CARBOXYLESTERASE"/>
    <property type="match status" value="1"/>
</dbReference>
<feature type="domain" description="Carboxylesterase type B" evidence="3">
    <location>
        <begin position="131"/>
        <end position="403"/>
    </location>
</feature>
<gene>
    <name evidence="4" type="ORF">APLA_LOCUS13435</name>
</gene>
<keyword evidence="2" id="KW-0732">Signal</keyword>
<evidence type="ECO:0000313" key="4">
    <source>
        <dbReference type="EMBL" id="CAB3250985.1"/>
    </source>
</evidence>
<dbReference type="Proteomes" id="UP000494256">
    <property type="component" value="Unassembled WGS sequence"/>
</dbReference>
<dbReference type="Pfam" id="PF00135">
    <property type="entry name" value="COesterase"/>
    <property type="match status" value="1"/>
</dbReference>
<evidence type="ECO:0000256" key="2">
    <source>
        <dbReference type="SAM" id="SignalP"/>
    </source>
</evidence>
<comment type="caution">
    <text evidence="4">The sequence shown here is derived from an EMBL/GenBank/DDBJ whole genome shotgun (WGS) entry which is preliminary data.</text>
</comment>
<feature type="signal peptide" evidence="2">
    <location>
        <begin position="1"/>
        <end position="21"/>
    </location>
</feature>
<dbReference type="AlphaFoldDB" id="A0A8S1B344"/>
<feature type="chain" id="PRO_5035767624" description="Carboxylesterase type B domain-containing protein" evidence="2">
    <location>
        <begin position="22"/>
        <end position="427"/>
    </location>
</feature>
<evidence type="ECO:0000313" key="5">
    <source>
        <dbReference type="Proteomes" id="UP000494256"/>
    </source>
</evidence>
<dbReference type="Gene3D" id="3.40.50.1820">
    <property type="entry name" value="alpha/beta hydrolase"/>
    <property type="match status" value="2"/>
</dbReference>
<dbReference type="EMBL" id="CADEBD010000353">
    <property type="protein sequence ID" value="CAB3250985.1"/>
    <property type="molecule type" value="Genomic_DNA"/>
</dbReference>
<name>A0A8S1B344_ARCPL</name>
<reference evidence="4 5" key="1">
    <citation type="submission" date="2020-04" db="EMBL/GenBank/DDBJ databases">
        <authorList>
            <person name="Wallbank WR R."/>
            <person name="Pardo Diaz C."/>
            <person name="Kozak K."/>
            <person name="Martin S."/>
            <person name="Jiggins C."/>
            <person name="Moest M."/>
            <person name="Warren A I."/>
            <person name="Byers J.R.P. K."/>
            <person name="Montejo-Kovacevich G."/>
            <person name="Yen C E."/>
        </authorList>
    </citation>
    <scope>NUCLEOTIDE SEQUENCE [LARGE SCALE GENOMIC DNA]</scope>
</reference>
<dbReference type="InterPro" id="IPR029058">
    <property type="entry name" value="AB_hydrolase_fold"/>
</dbReference>
<dbReference type="InterPro" id="IPR050309">
    <property type="entry name" value="Type-B_Carboxylest/Lipase"/>
</dbReference>
<keyword evidence="1" id="KW-0325">Glycoprotein</keyword>
<proteinExistence type="predicted"/>
<evidence type="ECO:0000256" key="1">
    <source>
        <dbReference type="ARBA" id="ARBA00023180"/>
    </source>
</evidence>
<accession>A0A8S1B344</accession>
<protein>
    <recommendedName>
        <fullName evidence="3">Carboxylesterase type B domain-containing protein</fullName>
    </recommendedName>
</protein>